<name>A0A2A4X4R9_9GAMM</name>
<feature type="transmembrane region" description="Helical" evidence="1">
    <location>
        <begin position="34"/>
        <end position="52"/>
    </location>
</feature>
<protein>
    <submittedName>
        <fullName evidence="2">Regulator SirB</fullName>
    </submittedName>
</protein>
<gene>
    <name evidence="2" type="ORF">COB20_07600</name>
</gene>
<keyword evidence="1" id="KW-1133">Transmembrane helix</keyword>
<dbReference type="GO" id="GO:0005886">
    <property type="term" value="C:plasma membrane"/>
    <property type="evidence" value="ECO:0007669"/>
    <property type="project" value="TreeGrafter"/>
</dbReference>
<feature type="transmembrane region" description="Helical" evidence="1">
    <location>
        <begin position="95"/>
        <end position="113"/>
    </location>
</feature>
<accession>A0A2A4X4R9</accession>
<comment type="caution">
    <text evidence="2">The sequence shown here is derived from an EMBL/GenBank/DDBJ whole genome shotgun (WGS) entry which is preliminary data.</text>
</comment>
<dbReference type="AlphaFoldDB" id="A0A2A4X4R9"/>
<keyword evidence="1" id="KW-0472">Membrane</keyword>
<sequence length="154" mass="17128">MLVLASTCQLFSWHDINYSQELIVQDFYLPIKTAHMSLAMISLLGFIIRGWWAINSSALLQQRWVKNAPHIVDTLLLTTAVLLMIILGQHPGNQGWILAKLIALVFYIGFGTLAIKRAPTRATKILFFGLAIATFAYIIGVAIAHHPTSWLGVT</sequence>
<keyword evidence="1" id="KW-0812">Transmembrane</keyword>
<dbReference type="Pfam" id="PF04247">
    <property type="entry name" value="SirB"/>
    <property type="match status" value="1"/>
</dbReference>
<proteinExistence type="predicted"/>
<feature type="transmembrane region" description="Helical" evidence="1">
    <location>
        <begin position="125"/>
        <end position="144"/>
    </location>
</feature>
<evidence type="ECO:0000313" key="3">
    <source>
        <dbReference type="Proteomes" id="UP000218767"/>
    </source>
</evidence>
<evidence type="ECO:0000313" key="2">
    <source>
        <dbReference type="EMBL" id="PCI77570.1"/>
    </source>
</evidence>
<dbReference type="InterPro" id="IPR007360">
    <property type="entry name" value="SirB"/>
</dbReference>
<dbReference type="EMBL" id="NVUL01000044">
    <property type="protein sequence ID" value="PCI77570.1"/>
    <property type="molecule type" value="Genomic_DNA"/>
</dbReference>
<dbReference type="PANTHER" id="PTHR39594:SF1">
    <property type="entry name" value="PROTEIN YCHQ"/>
    <property type="match status" value="1"/>
</dbReference>
<dbReference type="PANTHER" id="PTHR39594">
    <property type="entry name" value="PROTEIN YCHQ"/>
    <property type="match status" value="1"/>
</dbReference>
<dbReference type="Proteomes" id="UP000218767">
    <property type="component" value="Unassembled WGS sequence"/>
</dbReference>
<reference evidence="3" key="1">
    <citation type="submission" date="2017-08" db="EMBL/GenBank/DDBJ databases">
        <title>A dynamic microbial community with high functional redundancy inhabits the cold, oxic subseafloor aquifer.</title>
        <authorList>
            <person name="Tully B.J."/>
            <person name="Wheat C.G."/>
            <person name="Glazer B.T."/>
            <person name="Huber J.A."/>
        </authorList>
    </citation>
    <scope>NUCLEOTIDE SEQUENCE [LARGE SCALE GENOMIC DNA]</scope>
</reference>
<evidence type="ECO:0000256" key="1">
    <source>
        <dbReference type="SAM" id="Phobius"/>
    </source>
</evidence>
<organism evidence="2 3">
    <name type="scientific">SAR86 cluster bacterium</name>
    <dbReference type="NCBI Taxonomy" id="2030880"/>
    <lineage>
        <taxon>Bacteria</taxon>
        <taxon>Pseudomonadati</taxon>
        <taxon>Pseudomonadota</taxon>
        <taxon>Gammaproteobacteria</taxon>
        <taxon>SAR86 cluster</taxon>
    </lineage>
</organism>
<feature type="transmembrane region" description="Helical" evidence="1">
    <location>
        <begin position="72"/>
        <end position="89"/>
    </location>
</feature>